<sequence length="89" mass="10257">MPVSELAEPIKVRALVSSVKDEKLQHLRLINAARGRLWDPLSVYTPWPWLRERARIATWGVLTSHHSSFHSHKSLLLRTGRLQDGRLRG</sequence>
<reference evidence="1" key="1">
    <citation type="journal article" date="2022" name="bioRxiv">
        <title>Sequencing and chromosome-scale assembly of the giantPleurodeles waltlgenome.</title>
        <authorList>
            <person name="Brown T."/>
            <person name="Elewa A."/>
            <person name="Iarovenko S."/>
            <person name="Subramanian E."/>
            <person name="Araus A.J."/>
            <person name="Petzold A."/>
            <person name="Susuki M."/>
            <person name="Suzuki K.-i.T."/>
            <person name="Hayashi T."/>
            <person name="Toyoda A."/>
            <person name="Oliveira C."/>
            <person name="Osipova E."/>
            <person name="Leigh N.D."/>
            <person name="Simon A."/>
            <person name="Yun M.H."/>
        </authorList>
    </citation>
    <scope>NUCLEOTIDE SEQUENCE</scope>
    <source>
        <strain evidence="1">20211129_DDA</strain>
        <tissue evidence="1">Liver</tissue>
    </source>
</reference>
<dbReference type="EMBL" id="JANPWB010000013">
    <property type="protein sequence ID" value="KAJ1107445.1"/>
    <property type="molecule type" value="Genomic_DNA"/>
</dbReference>
<evidence type="ECO:0000313" key="2">
    <source>
        <dbReference type="Proteomes" id="UP001066276"/>
    </source>
</evidence>
<protein>
    <submittedName>
        <fullName evidence="1">Uncharacterized protein</fullName>
    </submittedName>
</protein>
<keyword evidence="2" id="KW-1185">Reference proteome</keyword>
<comment type="caution">
    <text evidence="1">The sequence shown here is derived from an EMBL/GenBank/DDBJ whole genome shotgun (WGS) entry which is preliminary data.</text>
</comment>
<evidence type="ECO:0000313" key="1">
    <source>
        <dbReference type="EMBL" id="KAJ1107445.1"/>
    </source>
</evidence>
<dbReference type="Proteomes" id="UP001066276">
    <property type="component" value="Chromosome 9"/>
</dbReference>
<name>A0AAV7MUK2_PLEWA</name>
<accession>A0AAV7MUK2</accession>
<proteinExistence type="predicted"/>
<organism evidence="1 2">
    <name type="scientific">Pleurodeles waltl</name>
    <name type="common">Iberian ribbed newt</name>
    <dbReference type="NCBI Taxonomy" id="8319"/>
    <lineage>
        <taxon>Eukaryota</taxon>
        <taxon>Metazoa</taxon>
        <taxon>Chordata</taxon>
        <taxon>Craniata</taxon>
        <taxon>Vertebrata</taxon>
        <taxon>Euteleostomi</taxon>
        <taxon>Amphibia</taxon>
        <taxon>Batrachia</taxon>
        <taxon>Caudata</taxon>
        <taxon>Salamandroidea</taxon>
        <taxon>Salamandridae</taxon>
        <taxon>Pleurodelinae</taxon>
        <taxon>Pleurodeles</taxon>
    </lineage>
</organism>
<gene>
    <name evidence="1" type="ORF">NDU88_004835</name>
</gene>
<dbReference type="AlphaFoldDB" id="A0AAV7MUK2"/>